<dbReference type="InterPro" id="IPR050535">
    <property type="entry name" value="DNA_Repair-Maintenance_Comp"/>
</dbReference>
<dbReference type="SUPFAM" id="SSF56300">
    <property type="entry name" value="Metallo-dependent phosphatases"/>
    <property type="match status" value="1"/>
</dbReference>
<reference evidence="6" key="1">
    <citation type="submission" date="2017-11" db="EMBL/GenBank/DDBJ databases">
        <title>The draft genome sequence of Chromatocurvus sp. F02.</title>
        <authorList>
            <person name="Du Z.-J."/>
            <person name="Chang Y.-Q."/>
        </authorList>
    </citation>
    <scope>NUCLEOTIDE SEQUENCE [LARGE SCALE GENOMIC DNA]</scope>
    <source>
        <strain evidence="6">F02</strain>
    </source>
</reference>
<feature type="domain" description="Calcineurin-like phosphoesterase" evidence="4">
    <location>
        <begin position="1"/>
        <end position="165"/>
    </location>
</feature>
<dbReference type="RefSeq" id="WP_101521739.1">
    <property type="nucleotide sequence ID" value="NZ_PKLZ01000008.1"/>
</dbReference>
<accession>A0A2N5Y277</accession>
<dbReference type="PANTHER" id="PTHR30337">
    <property type="entry name" value="COMPONENT OF ATP-DEPENDENT DSDNA EXONUCLEASE"/>
    <property type="match status" value="1"/>
</dbReference>
<dbReference type="Proteomes" id="UP000234845">
    <property type="component" value="Unassembled WGS sequence"/>
</dbReference>
<proteinExistence type="predicted"/>
<sequence length="376" mass="40540">MKFIHTSDWQIGMTRAFLSHEAAARYSQARIDSIRTLGELAQAQGAQFMVVAGDVFESNQLSRQTLSRALDALNAVPVPVFLLPGNHDPLDASSIFHSETFRGKAGDHIVVITDSQPVAVPGVANVEIVGAPWFSKRPAADPCARALQTLVPAPGVSRILVGHGQVDSLAPDKSQPGVIEQALLEQALADGTVNYVALGDRHSLTNVGGNGRLCYSGAPLVTDFDEVDPNKALLVELEGGSCRLTELVTGHWQFQALQQPINNRDDLIVFARWLDGFQAKECTVLKVGFTGSVNLALAAELDILMQEQAEVFASLKRRDRTTDLAVIPDALDDSTISLSGYADSTWKALLRRSMEDETATDALRLMYRLAGGGRAP</sequence>
<dbReference type="OrthoDB" id="9773856at2"/>
<keyword evidence="3 5" id="KW-0269">Exonuclease</keyword>
<dbReference type="Pfam" id="PF00149">
    <property type="entry name" value="Metallophos"/>
    <property type="match status" value="1"/>
</dbReference>
<dbReference type="InterPro" id="IPR014577">
    <property type="entry name" value="UCP033093_metalloPase"/>
</dbReference>
<name>A0A2N5Y277_9GAMM</name>
<dbReference type="PIRSF" id="PIRSF033093">
    <property type="entry name" value="UCP_ML1119"/>
    <property type="match status" value="1"/>
</dbReference>
<gene>
    <name evidence="5" type="ORF">CWI75_12100</name>
</gene>
<dbReference type="CDD" id="cd00840">
    <property type="entry name" value="MPP_Mre11_N"/>
    <property type="match status" value="1"/>
</dbReference>
<evidence type="ECO:0000313" key="6">
    <source>
        <dbReference type="Proteomes" id="UP000234845"/>
    </source>
</evidence>
<evidence type="ECO:0000256" key="2">
    <source>
        <dbReference type="ARBA" id="ARBA00022801"/>
    </source>
</evidence>
<keyword evidence="6" id="KW-1185">Reference proteome</keyword>
<evidence type="ECO:0000256" key="3">
    <source>
        <dbReference type="ARBA" id="ARBA00022839"/>
    </source>
</evidence>
<dbReference type="InterPro" id="IPR004843">
    <property type="entry name" value="Calcineurin-like_PHP"/>
</dbReference>
<dbReference type="Gene3D" id="3.60.21.10">
    <property type="match status" value="1"/>
</dbReference>
<evidence type="ECO:0000313" key="5">
    <source>
        <dbReference type="EMBL" id="PLW82487.1"/>
    </source>
</evidence>
<dbReference type="AlphaFoldDB" id="A0A2N5Y277"/>
<evidence type="ECO:0000259" key="4">
    <source>
        <dbReference type="Pfam" id="PF00149"/>
    </source>
</evidence>
<keyword evidence="1" id="KW-0540">Nuclease</keyword>
<dbReference type="GO" id="GO:0004527">
    <property type="term" value="F:exonuclease activity"/>
    <property type="evidence" value="ECO:0007669"/>
    <property type="project" value="UniProtKB-KW"/>
</dbReference>
<keyword evidence="2" id="KW-0378">Hydrolase</keyword>
<dbReference type="PANTHER" id="PTHR30337:SF0">
    <property type="entry name" value="NUCLEASE SBCCD SUBUNIT D"/>
    <property type="match status" value="1"/>
</dbReference>
<comment type="caution">
    <text evidence="5">The sequence shown here is derived from an EMBL/GenBank/DDBJ whole genome shotgun (WGS) entry which is preliminary data.</text>
</comment>
<protein>
    <submittedName>
        <fullName evidence="5">DNA repair exonuclease</fullName>
    </submittedName>
</protein>
<dbReference type="InterPro" id="IPR029052">
    <property type="entry name" value="Metallo-depent_PP-like"/>
</dbReference>
<dbReference type="EMBL" id="PKLZ01000008">
    <property type="protein sequence ID" value="PLW82487.1"/>
    <property type="molecule type" value="Genomic_DNA"/>
</dbReference>
<dbReference type="InterPro" id="IPR041796">
    <property type="entry name" value="Mre11_N"/>
</dbReference>
<evidence type="ECO:0000256" key="1">
    <source>
        <dbReference type="ARBA" id="ARBA00022722"/>
    </source>
</evidence>
<organism evidence="5 6">
    <name type="scientific">Kineobactrum sediminis</name>
    <dbReference type="NCBI Taxonomy" id="1905677"/>
    <lineage>
        <taxon>Bacteria</taxon>
        <taxon>Pseudomonadati</taxon>
        <taxon>Pseudomonadota</taxon>
        <taxon>Gammaproteobacteria</taxon>
        <taxon>Cellvibrionales</taxon>
        <taxon>Halieaceae</taxon>
        <taxon>Kineobactrum</taxon>
    </lineage>
</organism>